<name>A0ABQ9DT92_9PASS</name>
<dbReference type="Proteomes" id="UP001145742">
    <property type="component" value="Unassembled WGS sequence"/>
</dbReference>
<evidence type="ECO:0008006" key="3">
    <source>
        <dbReference type="Google" id="ProtNLM"/>
    </source>
</evidence>
<keyword evidence="2" id="KW-1185">Reference proteome</keyword>
<proteinExistence type="predicted"/>
<accession>A0ABQ9DT92</accession>
<gene>
    <name evidence="1" type="ORF">WISP_19528</name>
</gene>
<organism evidence="1 2">
    <name type="scientific">Willisornis vidua</name>
    <name type="common">Xingu scale-backed antbird</name>
    <dbReference type="NCBI Taxonomy" id="1566151"/>
    <lineage>
        <taxon>Eukaryota</taxon>
        <taxon>Metazoa</taxon>
        <taxon>Chordata</taxon>
        <taxon>Craniata</taxon>
        <taxon>Vertebrata</taxon>
        <taxon>Euteleostomi</taxon>
        <taxon>Archelosauria</taxon>
        <taxon>Archosauria</taxon>
        <taxon>Dinosauria</taxon>
        <taxon>Saurischia</taxon>
        <taxon>Theropoda</taxon>
        <taxon>Coelurosauria</taxon>
        <taxon>Aves</taxon>
        <taxon>Neognathae</taxon>
        <taxon>Neoaves</taxon>
        <taxon>Telluraves</taxon>
        <taxon>Australaves</taxon>
        <taxon>Passeriformes</taxon>
        <taxon>Thamnophilidae</taxon>
        <taxon>Willisornis</taxon>
    </lineage>
</organism>
<dbReference type="EMBL" id="WHWB01032339">
    <property type="protein sequence ID" value="KAJ7426046.1"/>
    <property type="molecule type" value="Genomic_DNA"/>
</dbReference>
<evidence type="ECO:0000313" key="2">
    <source>
        <dbReference type="Proteomes" id="UP001145742"/>
    </source>
</evidence>
<evidence type="ECO:0000313" key="1">
    <source>
        <dbReference type="EMBL" id="KAJ7426046.1"/>
    </source>
</evidence>
<protein>
    <recommendedName>
        <fullName evidence="3">Cysteine-rich PDZ-binding protein</fullName>
    </recommendedName>
</protein>
<comment type="caution">
    <text evidence="1">The sequence shown here is derived from an EMBL/GenBank/DDBJ whole genome shotgun (WGS) entry which is preliminary data.</text>
</comment>
<sequence length="204" mass="22666">MVCEKCEKKLGTVITPDTWKDGARNTTGLILMERTSLQYVGFVRVLSISQGLTIVKDVPIKKLPEVEDSLRLDVRHSLCVSSCSAVVEAQGREAPCAHPGDEKKVLLATESEQKLNAQQTIHLTHCQILSSVTSSEDRLPSFHMLSEYEGSCIPWLPLDMQIAVEAGTPLCLTTSLERHKQAWRDKDLSKMEGFTKGIEGEQEE</sequence>
<reference evidence="1" key="1">
    <citation type="submission" date="2019-10" db="EMBL/GenBank/DDBJ databases">
        <authorList>
            <person name="Soares A.E.R."/>
            <person name="Aleixo A."/>
            <person name="Schneider P."/>
            <person name="Miyaki C.Y."/>
            <person name="Schneider M.P."/>
            <person name="Mello C."/>
            <person name="Vasconcelos A.T.R."/>
        </authorList>
    </citation>
    <scope>NUCLEOTIDE SEQUENCE</scope>
    <source>
        <tissue evidence="1">Muscle</tissue>
    </source>
</reference>